<reference evidence="1" key="1">
    <citation type="submission" date="2019-03" db="EMBL/GenBank/DDBJ databases">
        <title>Metabolic reconstructions from genomes of highly enriched 'Candidatus Accumulibacter' and 'Candidatus Competibacter' bioreactor populations.</title>
        <authorList>
            <person name="Annavajhala M.K."/>
            <person name="Welles L."/>
            <person name="Abbas B."/>
            <person name="Sorokin D."/>
            <person name="Park H."/>
            <person name="Van Loosdrecht M."/>
            <person name="Chandran K."/>
        </authorList>
    </citation>
    <scope>NUCLEOTIDE SEQUENCE</scope>
    <source>
        <strain evidence="1">SBR_L</strain>
    </source>
</reference>
<proteinExistence type="predicted"/>
<keyword evidence="2" id="KW-1185">Reference proteome</keyword>
<name>A0ABX1TDW9_9PROT</name>
<dbReference type="Proteomes" id="UP000886469">
    <property type="component" value="Unassembled WGS sequence"/>
</dbReference>
<gene>
    <name evidence="1" type="ORF">E4Q08_14920</name>
</gene>
<comment type="caution">
    <text evidence="1">The sequence shown here is derived from an EMBL/GenBank/DDBJ whole genome shotgun (WGS) entry which is preliminary data.</text>
</comment>
<accession>A0ABX1TDW9</accession>
<evidence type="ECO:0000313" key="2">
    <source>
        <dbReference type="Proteomes" id="UP000886469"/>
    </source>
</evidence>
<evidence type="ECO:0008006" key="3">
    <source>
        <dbReference type="Google" id="ProtNLM"/>
    </source>
</evidence>
<evidence type="ECO:0000313" key="1">
    <source>
        <dbReference type="EMBL" id="NMQ06447.1"/>
    </source>
</evidence>
<sequence>MKITNGRLLKPDNQRPRAQVAESGLHFDVKRPGPLVNVSVNRPWYWEGHVQSEIVKFLKASGASVQSQADTATREQGKDIVAIERDGATLWVSVKGFPESSANTQARHWFAGALLDLALYRAENDKARLAVGFPAGFTTYENLVKRTKATLGFLGCHVFWVSQNGEVKREG</sequence>
<protein>
    <recommendedName>
        <fullName evidence="3">Restriction endonuclease</fullName>
    </recommendedName>
</protein>
<organism evidence="1 2">
    <name type="scientific">Candidatus Accumulibacter contiguus</name>
    <dbReference type="NCBI Taxonomy" id="2954381"/>
    <lineage>
        <taxon>Bacteria</taxon>
        <taxon>Pseudomonadati</taxon>
        <taxon>Pseudomonadota</taxon>
        <taxon>Betaproteobacteria</taxon>
        <taxon>Candidatus Accumulibacter</taxon>
    </lineage>
</organism>
<dbReference type="EMBL" id="SPMX01000042">
    <property type="protein sequence ID" value="NMQ06447.1"/>
    <property type="molecule type" value="Genomic_DNA"/>
</dbReference>
<dbReference type="RefSeq" id="WP_169070976.1">
    <property type="nucleotide sequence ID" value="NZ_SPMX01000042.1"/>
</dbReference>